<dbReference type="InterPro" id="IPR000123">
    <property type="entry name" value="Reverse_transcriptase_msDNA"/>
</dbReference>
<evidence type="ECO:0000256" key="13">
    <source>
        <dbReference type="HAMAP-Rule" id="MF_01470"/>
    </source>
</evidence>
<dbReference type="InterPro" id="IPR043128">
    <property type="entry name" value="Rev_trsase/Diguanyl_cyclase"/>
</dbReference>
<comment type="function">
    <text evidence="13">CRISPR (clustered regularly interspaced short palindromic repeat), is an adaptive immune system that provides protection against mobile genetic elements (viruses, transposable elements and conjugative plasmids). CRISPR clusters contain spacers, sequences complementary to antecedent mobile elements, and target invading nucleic acids. CRISPR clusters are transcribed and processed into CRISPR RNA (crRNA). Acts as a dsDNA endonuclease. Involved in the integration of spacer DNA into the CRISPR cassette.</text>
</comment>
<dbReference type="InterPro" id="IPR000477">
    <property type="entry name" value="RT_dom"/>
</dbReference>
<name>A0A7W6RY77_9PROT</name>
<evidence type="ECO:0000256" key="10">
    <source>
        <dbReference type="ARBA" id="ARBA00023125"/>
    </source>
</evidence>
<dbReference type="GO" id="GO:0043571">
    <property type="term" value="P:maintenance of CRISPR repeat elements"/>
    <property type="evidence" value="ECO:0007669"/>
    <property type="project" value="UniProtKB-UniRule"/>
</dbReference>
<dbReference type="AlphaFoldDB" id="A0A7W6RY77"/>
<evidence type="ECO:0000256" key="3">
    <source>
        <dbReference type="ARBA" id="ARBA00022722"/>
    </source>
</evidence>
<dbReference type="GO" id="GO:0016787">
    <property type="term" value="F:hydrolase activity"/>
    <property type="evidence" value="ECO:0007669"/>
    <property type="project" value="UniProtKB-KW"/>
</dbReference>
<keyword evidence="13" id="KW-0464">Manganese</keyword>
<keyword evidence="10 13" id="KW-0238">DNA-binding</keyword>
<keyword evidence="6 13" id="KW-0378">Hydrolase</keyword>
<keyword evidence="16" id="KW-1185">Reference proteome</keyword>
<evidence type="ECO:0000256" key="5">
    <source>
        <dbReference type="ARBA" id="ARBA00022759"/>
    </source>
</evidence>
<dbReference type="InterPro" id="IPR042206">
    <property type="entry name" value="CRISPR-assoc_Cas1_C"/>
</dbReference>
<dbReference type="CDD" id="cd01651">
    <property type="entry name" value="RT_G2_intron"/>
    <property type="match status" value="1"/>
</dbReference>
<comment type="similarity">
    <text evidence="11">Belongs to the bacterial reverse transcriptase family.</text>
</comment>
<dbReference type="Gene3D" id="1.20.120.920">
    <property type="entry name" value="CRISPR-associated endonuclease Cas1, C-terminal domain"/>
    <property type="match status" value="1"/>
</dbReference>
<keyword evidence="8" id="KW-0695">RNA-directed DNA polymerase</keyword>
<evidence type="ECO:0000256" key="8">
    <source>
        <dbReference type="ARBA" id="ARBA00022918"/>
    </source>
</evidence>
<dbReference type="GO" id="GO:0003723">
    <property type="term" value="F:RNA binding"/>
    <property type="evidence" value="ECO:0007669"/>
    <property type="project" value="InterPro"/>
</dbReference>
<evidence type="ECO:0000256" key="2">
    <source>
        <dbReference type="ARBA" id="ARBA00022695"/>
    </source>
</evidence>
<dbReference type="InterPro" id="IPR043502">
    <property type="entry name" value="DNA/RNA_pol_sf"/>
</dbReference>
<feature type="domain" description="Reverse transcriptase" evidence="14">
    <location>
        <begin position="63"/>
        <end position="286"/>
    </location>
</feature>
<keyword evidence="2" id="KW-0548">Nucleotidyltransferase</keyword>
<dbReference type="NCBIfam" id="TIGR00287">
    <property type="entry name" value="cas1"/>
    <property type="match status" value="1"/>
</dbReference>
<keyword evidence="5 13" id="KW-0255">Endonuclease</keyword>
<dbReference type="Pfam" id="PF01867">
    <property type="entry name" value="Cas_Cas1"/>
    <property type="match status" value="1"/>
</dbReference>
<feature type="binding site" evidence="13">
    <location>
        <position position="575"/>
    </location>
    <ligand>
        <name>Mn(2+)</name>
        <dbReference type="ChEBI" id="CHEBI:29035"/>
    </ligand>
</feature>
<sequence>MAPRASRPSDRRPARHALYDAATRLDSLERAWHRVRANAGAAGGDGLTVTQFDDGAAVRLLSLHKALRDGSYAPGPLRRVAVPKRDGGERVLTIPCVRDRVVQTAVTDALVPVLEPAFEEVSFAYRPGRSVAQAVARIQALRRAGHTWVVDGDIERYFDRVPHAPLLAVLETHIDDPALMDLIAVWLEHAGEGGAGLPQGSPLSPLLSNLYLDALDEEALAATFGPGVRLVRYADDFVLLCRSEAAARRALAGVGTALERLGLSLNPDKTRIVSFDQGFRFLGHLFVKSLVMPSPGGEPAEDDPATAVLRAIARQDAAETAAEARRQEEEAAGLAAVTRVLYIMEPGRRLGLRNQSLTVEEAGHDLLAIGPGRAGRVEIGPGAGFDDEALRACLLDDIPVHLVDGWGRAVGACLPAPRERAGLHLAQARLVLDEGARTEAARALVAARIHNQRALLRRLNRSLKDTEVTKAAARIGRILRKVAVKGDVAAVLGVEGEATALYWPALARLLRAPWRLDRRLRRPPPDPVNLVLSWLSALLTREVEVLVVRHGLHPGFGVLHGTRDYHAGCVFDLLEPLRGPLPEAATLTLFNQRHLKPDHFLTTEDGHCRVMPEGRRTILREWEAWLDRPIQSPRSGRRLKWRGLMEEEVLSFARHAAGDHVHVPYRMDY</sequence>
<dbReference type="GO" id="GO:0004519">
    <property type="term" value="F:endonuclease activity"/>
    <property type="evidence" value="ECO:0007669"/>
    <property type="project" value="UniProtKB-UniRule"/>
</dbReference>
<dbReference type="PANTHER" id="PTHR34047:SF8">
    <property type="entry name" value="PROTEIN YKFC"/>
    <property type="match status" value="1"/>
</dbReference>
<dbReference type="Gene3D" id="3.30.70.270">
    <property type="match status" value="1"/>
</dbReference>
<reference evidence="15 16" key="1">
    <citation type="submission" date="2020-08" db="EMBL/GenBank/DDBJ databases">
        <title>Genome sequencing of Purple Non-Sulfur Bacteria from various extreme environments.</title>
        <authorList>
            <person name="Mayer M."/>
        </authorList>
    </citation>
    <scope>NUCLEOTIDE SEQUENCE [LARGE SCALE GENOMIC DNA]</scope>
    <source>
        <strain evidence="15 16">JA135</strain>
    </source>
</reference>
<dbReference type="Proteomes" id="UP000555728">
    <property type="component" value="Unassembled WGS sequence"/>
</dbReference>
<evidence type="ECO:0000256" key="7">
    <source>
        <dbReference type="ARBA" id="ARBA00022842"/>
    </source>
</evidence>
<dbReference type="PANTHER" id="PTHR34047">
    <property type="entry name" value="NUCLEAR INTRON MATURASE 1, MITOCHONDRIAL-RELATED"/>
    <property type="match status" value="1"/>
</dbReference>
<feature type="binding site" evidence="13">
    <location>
        <position position="560"/>
    </location>
    <ligand>
        <name>Mn(2+)</name>
        <dbReference type="ChEBI" id="CHEBI:29035"/>
    </ligand>
</feature>
<dbReference type="GO" id="GO:0051607">
    <property type="term" value="P:defense response to virus"/>
    <property type="evidence" value="ECO:0007669"/>
    <property type="project" value="UniProtKB-UniRule"/>
</dbReference>
<dbReference type="GO" id="GO:0003964">
    <property type="term" value="F:RNA-directed DNA polymerase activity"/>
    <property type="evidence" value="ECO:0007669"/>
    <property type="project" value="UniProtKB-KW"/>
</dbReference>
<dbReference type="InterPro" id="IPR042211">
    <property type="entry name" value="CRISPR-assoc_Cas1_N"/>
</dbReference>
<keyword evidence="3 13" id="KW-0540">Nuclease</keyword>
<evidence type="ECO:0000256" key="11">
    <source>
        <dbReference type="ARBA" id="ARBA00034120"/>
    </source>
</evidence>
<dbReference type="GO" id="GO:0003677">
    <property type="term" value="F:DNA binding"/>
    <property type="evidence" value="ECO:0007669"/>
    <property type="project" value="UniProtKB-KW"/>
</dbReference>
<dbReference type="Gene3D" id="3.100.10.20">
    <property type="entry name" value="CRISPR-associated endonuclease Cas1, N-terminal domain"/>
    <property type="match status" value="1"/>
</dbReference>
<dbReference type="SUPFAM" id="SSF56672">
    <property type="entry name" value="DNA/RNA polymerases"/>
    <property type="match status" value="1"/>
</dbReference>
<comment type="catalytic activity">
    <reaction evidence="12">
        <text>DNA(n) + a 2'-deoxyribonucleoside 5'-triphosphate = DNA(n+1) + diphosphate</text>
        <dbReference type="Rhea" id="RHEA:22508"/>
        <dbReference type="Rhea" id="RHEA-COMP:17339"/>
        <dbReference type="Rhea" id="RHEA-COMP:17340"/>
        <dbReference type="ChEBI" id="CHEBI:33019"/>
        <dbReference type="ChEBI" id="CHEBI:61560"/>
        <dbReference type="ChEBI" id="CHEBI:173112"/>
        <dbReference type="EC" id="2.7.7.49"/>
    </reaction>
</comment>
<dbReference type="InterPro" id="IPR051083">
    <property type="entry name" value="GrpII_Intron_Splice-Mob/Def"/>
</dbReference>
<comment type="subunit">
    <text evidence="13">Homodimer, forms a heterotetramer with a Cas2 homodimer.</text>
</comment>
<dbReference type="Pfam" id="PF00078">
    <property type="entry name" value="RVT_1"/>
    <property type="match status" value="1"/>
</dbReference>
<proteinExistence type="inferred from homology"/>
<evidence type="ECO:0000313" key="15">
    <source>
        <dbReference type="EMBL" id="MBB4285424.1"/>
    </source>
</evidence>
<dbReference type="RefSeq" id="WP_184432613.1">
    <property type="nucleotide sequence ID" value="NZ_JACIGI010000007.1"/>
</dbReference>
<comment type="cofactor">
    <cofactor evidence="13">
        <name>Mg(2+)</name>
        <dbReference type="ChEBI" id="CHEBI:18420"/>
    </cofactor>
    <cofactor evidence="13">
        <name>Mn(2+)</name>
        <dbReference type="ChEBI" id="CHEBI:29035"/>
    </cofactor>
</comment>
<feature type="binding site" evidence="13">
    <location>
        <position position="495"/>
    </location>
    <ligand>
        <name>Mn(2+)</name>
        <dbReference type="ChEBI" id="CHEBI:29035"/>
    </ligand>
</feature>
<keyword evidence="1" id="KW-0808">Transferase</keyword>
<comment type="caution">
    <text evidence="15">The sequence shown here is derived from an EMBL/GenBank/DDBJ whole genome shotgun (WGS) entry which is preliminary data.</text>
</comment>
<evidence type="ECO:0000313" key="16">
    <source>
        <dbReference type="Proteomes" id="UP000555728"/>
    </source>
</evidence>
<gene>
    <name evidence="13" type="primary">cas1</name>
    <name evidence="15" type="ORF">GGD88_001142</name>
</gene>
<organism evidence="15 16">
    <name type="scientific">Roseospira goensis</name>
    <dbReference type="NCBI Taxonomy" id="391922"/>
    <lineage>
        <taxon>Bacteria</taxon>
        <taxon>Pseudomonadati</taxon>
        <taxon>Pseudomonadota</taxon>
        <taxon>Alphaproteobacteria</taxon>
        <taxon>Rhodospirillales</taxon>
        <taxon>Rhodospirillaceae</taxon>
        <taxon>Roseospira</taxon>
    </lineage>
</organism>
<evidence type="ECO:0000256" key="9">
    <source>
        <dbReference type="ARBA" id="ARBA00023118"/>
    </source>
</evidence>
<keyword evidence="4 13" id="KW-0479">Metal-binding</keyword>
<dbReference type="GO" id="GO:0046872">
    <property type="term" value="F:metal ion binding"/>
    <property type="evidence" value="ECO:0007669"/>
    <property type="project" value="UniProtKB-UniRule"/>
</dbReference>
<dbReference type="HAMAP" id="MF_01470">
    <property type="entry name" value="Cas1"/>
    <property type="match status" value="1"/>
</dbReference>
<evidence type="ECO:0000259" key="14">
    <source>
        <dbReference type="PROSITE" id="PS50878"/>
    </source>
</evidence>
<dbReference type="InterPro" id="IPR002729">
    <property type="entry name" value="CRISPR-assoc_Cas1"/>
</dbReference>
<evidence type="ECO:0000256" key="1">
    <source>
        <dbReference type="ARBA" id="ARBA00022679"/>
    </source>
</evidence>
<dbReference type="CDD" id="cd09634">
    <property type="entry name" value="Cas1_I-II-III"/>
    <property type="match status" value="1"/>
</dbReference>
<evidence type="ECO:0000256" key="6">
    <source>
        <dbReference type="ARBA" id="ARBA00022801"/>
    </source>
</evidence>
<dbReference type="PRINTS" id="PR00866">
    <property type="entry name" value="RNADNAPOLMS"/>
</dbReference>
<accession>A0A7W6RY77</accession>
<protein>
    <recommendedName>
        <fullName evidence="13">CRISPR-associated endonuclease Cas1</fullName>
        <ecNumber evidence="13">3.1.-.-</ecNumber>
    </recommendedName>
</protein>
<keyword evidence="7 13" id="KW-0460">Magnesium</keyword>
<comment type="similarity">
    <text evidence="13">Belongs to the CRISPR-associated endonuclease Cas1 family.</text>
</comment>
<dbReference type="EMBL" id="JACIGI010000007">
    <property type="protein sequence ID" value="MBB4285424.1"/>
    <property type="molecule type" value="Genomic_DNA"/>
</dbReference>
<keyword evidence="9 13" id="KW-0051">Antiviral defense</keyword>
<dbReference type="PROSITE" id="PS50878">
    <property type="entry name" value="RT_POL"/>
    <property type="match status" value="1"/>
</dbReference>
<dbReference type="EC" id="3.1.-.-" evidence="13"/>
<evidence type="ECO:0000256" key="4">
    <source>
        <dbReference type="ARBA" id="ARBA00022723"/>
    </source>
</evidence>
<evidence type="ECO:0000256" key="12">
    <source>
        <dbReference type="ARBA" id="ARBA00048173"/>
    </source>
</evidence>